<dbReference type="InterPro" id="IPR018247">
    <property type="entry name" value="EF_Hand_1_Ca_BS"/>
</dbReference>
<organism evidence="1 2">
    <name type="scientific">Candidatus Thiothrix anitrata</name>
    <dbReference type="NCBI Taxonomy" id="2823902"/>
    <lineage>
        <taxon>Bacteria</taxon>
        <taxon>Pseudomonadati</taxon>
        <taxon>Pseudomonadota</taxon>
        <taxon>Gammaproteobacteria</taxon>
        <taxon>Thiotrichales</taxon>
        <taxon>Thiotrichaceae</taxon>
        <taxon>Thiothrix</taxon>
    </lineage>
</organism>
<reference evidence="1 2" key="1">
    <citation type="submission" date="2021-04" db="EMBL/GenBank/DDBJ databases">
        <title>Genomics, taxonomy and metabolism of representatives of sulfur bacteria of the genus Thiothrix: Thiothrix fructosivorans QT, Thiothrix unzii A1T and three new species, Thiothrix subterranea sp. nov., Thiothrix litoralis sp. nov. and 'Candidatus Thiothrix anitrata' sp. nov.</title>
        <authorList>
            <person name="Ravin N.V."/>
            <person name="Smolyakov D."/>
            <person name="Rudenko T.S."/>
            <person name="Mardanov A.V."/>
            <person name="Beletsky A.V."/>
            <person name="Markov N.D."/>
            <person name="Fomenkov A.I."/>
            <person name="Roberts R.J."/>
            <person name="Karnachuk O.V."/>
            <person name="Novikov A."/>
            <person name="Grabovich M.Y."/>
        </authorList>
    </citation>
    <scope>NUCLEOTIDE SEQUENCE [LARGE SCALE GENOMIC DNA]</scope>
    <source>
        <strain evidence="1 2">A52</strain>
    </source>
</reference>
<dbReference type="Proteomes" id="UP000672027">
    <property type="component" value="Chromosome"/>
</dbReference>
<dbReference type="RefSeq" id="WP_210230831.1">
    <property type="nucleotide sequence ID" value="NZ_CP072800.1"/>
</dbReference>
<name>A0ABX7X9I5_9GAMM</name>
<evidence type="ECO:0000313" key="1">
    <source>
        <dbReference type="EMBL" id="QTR51888.1"/>
    </source>
</evidence>
<dbReference type="PROSITE" id="PS00018">
    <property type="entry name" value="EF_HAND_1"/>
    <property type="match status" value="1"/>
</dbReference>
<sequence length="134" mass="14144">MDANGVAEQIEWLRGTGDGFLVDTSRIGPNNAINGNALFTDNAHQSGFAHLATRDTNGDGRLTGAELNNIAVWVDNGDARLQAGELRTLAQVGVNEISLQTTSPRNAAGEVLDRSTASGTGGTFMTEDVFLARR</sequence>
<evidence type="ECO:0000313" key="2">
    <source>
        <dbReference type="Proteomes" id="UP000672027"/>
    </source>
</evidence>
<proteinExistence type="predicted"/>
<keyword evidence="2" id="KW-1185">Reference proteome</keyword>
<accession>A0ABX7X9I5</accession>
<gene>
    <name evidence="1" type="ORF">J8380_06160</name>
</gene>
<evidence type="ECO:0008006" key="3">
    <source>
        <dbReference type="Google" id="ProtNLM"/>
    </source>
</evidence>
<dbReference type="EMBL" id="CP072800">
    <property type="protein sequence ID" value="QTR51888.1"/>
    <property type="molecule type" value="Genomic_DNA"/>
</dbReference>
<protein>
    <recommendedName>
        <fullName evidence="3">EF-hand domain-containing protein</fullName>
    </recommendedName>
</protein>